<comment type="caution">
    <text evidence="1">The sequence shown here is derived from an EMBL/GenBank/DDBJ whole genome shotgun (WGS) entry which is preliminary data.</text>
</comment>
<dbReference type="EMBL" id="JXTC01000091">
    <property type="protein sequence ID" value="PON89674.1"/>
    <property type="molecule type" value="Genomic_DNA"/>
</dbReference>
<gene>
    <name evidence="1" type="ORF">TorRG33x02_145080</name>
</gene>
<dbReference type="InParanoid" id="A0A2P5EVV8"/>
<dbReference type="Proteomes" id="UP000237000">
    <property type="component" value="Unassembled WGS sequence"/>
</dbReference>
<reference evidence="2" key="1">
    <citation type="submission" date="2016-06" db="EMBL/GenBank/DDBJ databases">
        <title>Parallel loss of symbiosis genes in relatives of nitrogen-fixing non-legume Parasponia.</title>
        <authorList>
            <person name="Van Velzen R."/>
            <person name="Holmer R."/>
            <person name="Bu F."/>
            <person name="Rutten L."/>
            <person name="Van Zeijl A."/>
            <person name="Liu W."/>
            <person name="Santuari L."/>
            <person name="Cao Q."/>
            <person name="Sharma T."/>
            <person name="Shen D."/>
            <person name="Roswanjaya Y."/>
            <person name="Wardhani T."/>
            <person name="Kalhor M.S."/>
            <person name="Jansen J."/>
            <person name="Van den Hoogen J."/>
            <person name="Gungor B."/>
            <person name="Hartog M."/>
            <person name="Hontelez J."/>
            <person name="Verver J."/>
            <person name="Yang W.-C."/>
            <person name="Schijlen E."/>
            <person name="Repin R."/>
            <person name="Schilthuizen M."/>
            <person name="Schranz E."/>
            <person name="Heidstra R."/>
            <person name="Miyata K."/>
            <person name="Fedorova E."/>
            <person name="Kohlen W."/>
            <person name="Bisseling T."/>
            <person name="Smit S."/>
            <person name="Geurts R."/>
        </authorList>
    </citation>
    <scope>NUCLEOTIDE SEQUENCE [LARGE SCALE GENOMIC DNA]</scope>
    <source>
        <strain evidence="2">cv. RG33-2</strain>
    </source>
</reference>
<proteinExistence type="predicted"/>
<evidence type="ECO:0000313" key="2">
    <source>
        <dbReference type="Proteomes" id="UP000237000"/>
    </source>
</evidence>
<protein>
    <submittedName>
        <fullName evidence="1">Uncharacterized protein</fullName>
    </submittedName>
</protein>
<organism evidence="1 2">
    <name type="scientific">Trema orientale</name>
    <name type="common">Charcoal tree</name>
    <name type="synonym">Celtis orientalis</name>
    <dbReference type="NCBI Taxonomy" id="63057"/>
    <lineage>
        <taxon>Eukaryota</taxon>
        <taxon>Viridiplantae</taxon>
        <taxon>Streptophyta</taxon>
        <taxon>Embryophyta</taxon>
        <taxon>Tracheophyta</taxon>
        <taxon>Spermatophyta</taxon>
        <taxon>Magnoliopsida</taxon>
        <taxon>eudicotyledons</taxon>
        <taxon>Gunneridae</taxon>
        <taxon>Pentapetalae</taxon>
        <taxon>rosids</taxon>
        <taxon>fabids</taxon>
        <taxon>Rosales</taxon>
        <taxon>Cannabaceae</taxon>
        <taxon>Trema</taxon>
    </lineage>
</organism>
<name>A0A2P5EVV8_TREOI</name>
<accession>A0A2P5EVV8</accession>
<evidence type="ECO:0000313" key="1">
    <source>
        <dbReference type="EMBL" id="PON89674.1"/>
    </source>
</evidence>
<sequence>MNPLRSTVLMQLPSTLIVKDVVVEVGELVGHGDHVDAEVGVVLSGQRSSNDVRESISRERECSWSFTGEGL</sequence>
<dbReference type="AlphaFoldDB" id="A0A2P5EVV8"/>
<keyword evidence="2" id="KW-1185">Reference proteome</keyword>